<feature type="transmembrane region" description="Helical" evidence="6">
    <location>
        <begin position="273"/>
        <end position="295"/>
    </location>
</feature>
<accession>A0A2A6M2Z2</accession>
<feature type="transmembrane region" description="Helical" evidence="6">
    <location>
        <begin position="240"/>
        <end position="261"/>
    </location>
</feature>
<feature type="transmembrane region" description="Helical" evidence="6">
    <location>
        <begin position="126"/>
        <end position="147"/>
    </location>
</feature>
<organism evidence="8 9">
    <name type="scientific">Rhizobium fredii</name>
    <name type="common">Sinorhizobium fredii</name>
    <dbReference type="NCBI Taxonomy" id="380"/>
    <lineage>
        <taxon>Bacteria</taxon>
        <taxon>Pseudomonadati</taxon>
        <taxon>Pseudomonadota</taxon>
        <taxon>Alphaproteobacteria</taxon>
        <taxon>Hyphomicrobiales</taxon>
        <taxon>Rhizobiaceae</taxon>
        <taxon>Sinorhizobium/Ensifer group</taxon>
        <taxon>Sinorhizobium</taxon>
    </lineage>
</organism>
<keyword evidence="5 6" id="KW-0472">Membrane</keyword>
<feature type="transmembrane region" description="Helical" evidence="6">
    <location>
        <begin position="73"/>
        <end position="93"/>
    </location>
</feature>
<evidence type="ECO:0000256" key="3">
    <source>
        <dbReference type="ARBA" id="ARBA00022692"/>
    </source>
</evidence>
<feature type="transmembrane region" description="Helical" evidence="6">
    <location>
        <begin position="366"/>
        <end position="389"/>
    </location>
</feature>
<dbReference type="CDD" id="cd17320">
    <property type="entry name" value="MFS_MdfA_MDR_like"/>
    <property type="match status" value="1"/>
</dbReference>
<keyword evidence="4 6" id="KW-1133">Transmembrane helix</keyword>
<comment type="caution">
    <text evidence="8">The sequence shown here is derived from an EMBL/GenBank/DDBJ whole genome shotgun (WGS) entry which is preliminary data.</text>
</comment>
<dbReference type="Pfam" id="PF07690">
    <property type="entry name" value="MFS_1"/>
    <property type="match status" value="1"/>
</dbReference>
<dbReference type="Gene3D" id="1.20.1720.10">
    <property type="entry name" value="Multidrug resistance protein D"/>
    <property type="match status" value="1"/>
</dbReference>
<dbReference type="InterPro" id="IPR020846">
    <property type="entry name" value="MFS_dom"/>
</dbReference>
<evidence type="ECO:0000259" key="7">
    <source>
        <dbReference type="PROSITE" id="PS50850"/>
    </source>
</evidence>
<feature type="transmembrane region" description="Helical" evidence="6">
    <location>
        <begin position="395"/>
        <end position="414"/>
    </location>
</feature>
<reference evidence="8 9" key="1">
    <citation type="submission" date="2017-09" db="EMBL/GenBank/DDBJ databases">
        <title>Comparative genomics of rhizobia isolated from Phaseolus vulgaris in China.</title>
        <authorList>
            <person name="Tong W."/>
        </authorList>
    </citation>
    <scope>NUCLEOTIDE SEQUENCE [LARGE SCALE GENOMIC DNA]</scope>
    <source>
        <strain evidence="8 9">PCH1</strain>
    </source>
</reference>
<proteinExistence type="predicted"/>
<keyword evidence="3 6" id="KW-0812">Transmembrane</keyword>
<dbReference type="GO" id="GO:0022857">
    <property type="term" value="F:transmembrane transporter activity"/>
    <property type="evidence" value="ECO:0007669"/>
    <property type="project" value="InterPro"/>
</dbReference>
<dbReference type="Proteomes" id="UP000220353">
    <property type="component" value="Unassembled WGS sequence"/>
</dbReference>
<evidence type="ECO:0000256" key="6">
    <source>
        <dbReference type="SAM" id="Phobius"/>
    </source>
</evidence>
<dbReference type="PROSITE" id="PS50850">
    <property type="entry name" value="MFS"/>
    <property type="match status" value="1"/>
</dbReference>
<feature type="transmembrane region" description="Helical" evidence="6">
    <location>
        <begin position="159"/>
        <end position="181"/>
    </location>
</feature>
<comment type="subcellular location">
    <subcellularLocation>
        <location evidence="1">Membrane</location>
        <topology evidence="1">Multi-pass membrane protein</topology>
    </subcellularLocation>
</comment>
<evidence type="ECO:0000256" key="5">
    <source>
        <dbReference type="ARBA" id="ARBA00023136"/>
    </source>
</evidence>
<feature type="transmembrane region" description="Helical" evidence="6">
    <location>
        <begin position="187"/>
        <end position="206"/>
    </location>
</feature>
<dbReference type="PANTHER" id="PTHR23502:SF132">
    <property type="entry name" value="POLYAMINE TRANSPORTER 2-RELATED"/>
    <property type="match status" value="1"/>
</dbReference>
<evidence type="ECO:0000256" key="1">
    <source>
        <dbReference type="ARBA" id="ARBA00004141"/>
    </source>
</evidence>
<dbReference type="AlphaFoldDB" id="A0A2A6M2Z2"/>
<evidence type="ECO:0000256" key="4">
    <source>
        <dbReference type="ARBA" id="ARBA00022989"/>
    </source>
</evidence>
<feature type="transmembrane region" description="Helical" evidence="6">
    <location>
        <begin position="100"/>
        <end position="120"/>
    </location>
</feature>
<evidence type="ECO:0000313" key="8">
    <source>
        <dbReference type="EMBL" id="PDT49223.1"/>
    </source>
</evidence>
<feature type="transmembrane region" description="Helical" evidence="6">
    <location>
        <begin position="307"/>
        <end position="325"/>
    </location>
</feature>
<dbReference type="GO" id="GO:0005886">
    <property type="term" value="C:plasma membrane"/>
    <property type="evidence" value="ECO:0007669"/>
    <property type="project" value="TreeGrafter"/>
</dbReference>
<feature type="transmembrane region" description="Helical" evidence="6">
    <location>
        <begin position="331"/>
        <end position="354"/>
    </location>
</feature>
<gene>
    <name evidence="8" type="ORF">CO661_04935</name>
</gene>
<dbReference type="SUPFAM" id="SSF103473">
    <property type="entry name" value="MFS general substrate transporter"/>
    <property type="match status" value="1"/>
</dbReference>
<keyword evidence="2" id="KW-0813">Transport</keyword>
<feature type="transmembrane region" description="Helical" evidence="6">
    <location>
        <begin position="31"/>
        <end position="53"/>
    </location>
</feature>
<dbReference type="InterPro" id="IPR011701">
    <property type="entry name" value="MFS"/>
</dbReference>
<feature type="domain" description="Major facilitator superfamily (MFS) profile" evidence="7">
    <location>
        <begin position="32"/>
        <end position="422"/>
    </location>
</feature>
<evidence type="ECO:0000313" key="9">
    <source>
        <dbReference type="Proteomes" id="UP000220353"/>
    </source>
</evidence>
<dbReference type="InterPro" id="IPR036259">
    <property type="entry name" value="MFS_trans_sf"/>
</dbReference>
<evidence type="ECO:0000256" key="2">
    <source>
        <dbReference type="ARBA" id="ARBA00022448"/>
    </source>
</evidence>
<sequence length="437" mass="45896">MTSISENTPNAAQQADPVDTVSGAARIGMGLVEFIVTIAVMTASVALAIDSMLPALSNIGQSFGVANANDAQLVIGIFFLGFGFSQIFFGSLSDAFGRRVVLLGGLAFFTLSSFAASQAASFEALLVVRFIQGIGAAAVRITTMAIVRDCFGGREMARVMSYVMIVFMIVPIVAPSLGQLVIVYANWHWIFILIGLIGLALFLLALTRMSESLPAEERLPLSVGAILSGFRTVLTNRITCGYMIGLTLFTAVICAYIVSVQQVFGEIYGLADWLPIAFAGTAGGIAVANFANGFFVRSFGMRRISHAALILFTLVAAVGYVMSLAGTPAFVVSYLMFSILLMFFAVIATNFTAISLEPMGHLAGTATAITGFISTTAGALIGSAVGQLFNGTLQPLFGGYALFGLLTIAGTLWAENGKLFTHPGDQAAEHDHGGGHI</sequence>
<dbReference type="EMBL" id="NWTC01000003">
    <property type="protein sequence ID" value="PDT49223.1"/>
    <property type="molecule type" value="Genomic_DNA"/>
</dbReference>
<name>A0A2A6M2Z2_RHIFR</name>
<dbReference type="PANTHER" id="PTHR23502">
    <property type="entry name" value="MAJOR FACILITATOR SUPERFAMILY"/>
    <property type="match status" value="1"/>
</dbReference>
<protein>
    <submittedName>
        <fullName evidence="8">MFS transporter</fullName>
    </submittedName>
</protein>